<feature type="binding site" evidence="11">
    <location>
        <position position="86"/>
    </location>
    <ligand>
        <name>NAD(+)</name>
        <dbReference type="ChEBI" id="CHEBI:57540"/>
    </ligand>
</feature>
<evidence type="ECO:0000256" key="5">
    <source>
        <dbReference type="ARBA" id="ARBA00023002"/>
    </source>
</evidence>
<feature type="binding site" evidence="10">
    <location>
        <begin position="258"/>
        <end position="262"/>
    </location>
    <ligand>
        <name>substrate</name>
    </ligand>
</feature>
<feature type="binding site" evidence="10">
    <location>
        <position position="331"/>
    </location>
    <ligand>
        <name>substrate</name>
    </ligand>
</feature>
<feature type="binding site" evidence="11">
    <location>
        <position position="126"/>
    </location>
    <ligand>
        <name>NAD(+)</name>
        <dbReference type="ChEBI" id="CHEBI:57540"/>
    </ligand>
</feature>
<dbReference type="InterPro" id="IPR001732">
    <property type="entry name" value="UDP-Glc/GDP-Man_DH_N"/>
</dbReference>
<evidence type="ECO:0000256" key="2">
    <source>
        <dbReference type="ARBA" id="ARBA00006601"/>
    </source>
</evidence>
<feature type="binding site" evidence="10">
    <location>
        <position position="213"/>
    </location>
    <ligand>
        <name>substrate</name>
    </ligand>
</feature>
<reference evidence="13 14" key="1">
    <citation type="submission" date="2016-11" db="EMBL/GenBank/DDBJ databases">
        <title>Study of marine rhodopsin-containing bacteria.</title>
        <authorList>
            <person name="Yoshizawa S."/>
            <person name="Kumagai Y."/>
            <person name="Kogure K."/>
        </authorList>
    </citation>
    <scope>NUCLEOTIDE SEQUENCE [LARGE SCALE GENOMIC DNA]</scope>
    <source>
        <strain evidence="13 14">SG-29</strain>
    </source>
</reference>
<feature type="binding site" evidence="11">
    <location>
        <position position="272"/>
    </location>
    <ligand>
        <name>NAD(+)</name>
        <dbReference type="ChEBI" id="CHEBI:57540"/>
    </ligand>
</feature>
<feature type="binding site" evidence="10">
    <location>
        <begin position="158"/>
        <end position="161"/>
    </location>
    <ligand>
        <name>substrate</name>
    </ligand>
</feature>
<gene>
    <name evidence="13" type="ORF">BSZ36_02480</name>
</gene>
<dbReference type="PANTHER" id="PTHR43750:SF3">
    <property type="entry name" value="UDP-GLUCOSE 6-DEHYDROGENASE TUAD"/>
    <property type="match status" value="1"/>
</dbReference>
<feature type="binding site" evidence="11">
    <location>
        <position position="35"/>
    </location>
    <ligand>
        <name>NAD(+)</name>
        <dbReference type="ChEBI" id="CHEBI:57540"/>
    </ligand>
</feature>
<keyword evidence="14" id="KW-1185">Reference proteome</keyword>
<dbReference type="PIRSF" id="PIRSF500134">
    <property type="entry name" value="UDPglc_DH_bac"/>
    <property type="match status" value="1"/>
</dbReference>
<feature type="binding site" evidence="11">
    <location>
        <position position="161"/>
    </location>
    <ligand>
        <name>NAD(+)</name>
        <dbReference type="ChEBI" id="CHEBI:57540"/>
    </ligand>
</feature>
<dbReference type="Gene3D" id="3.40.50.720">
    <property type="entry name" value="NAD(P)-binding Rossmann-like Domain"/>
    <property type="match status" value="2"/>
</dbReference>
<evidence type="ECO:0000259" key="12">
    <source>
        <dbReference type="SMART" id="SM00984"/>
    </source>
</evidence>
<sequence length="462" mass="49956">MNIAVVGTGYVGLVGGTCFAEMGNQVICVDIDESKVAKLQSGTVTIYEPGLEVYFDRGIRENRLSFTTDLAEALEPADVVFLALPTPPAEDGSADLQYVLGVADDIGKLLAANPDWGYKVLVDKSTVPVGTARRVIEAVEAHGLKAGEHFDVVSNPEFLREGVAVEDFMKPERVVIGTDSERAGEIMTRLYEPFVRSGNPIIVMDEESAEMTKYAANSLLATKITFMNEIANLCDLVGADVDKVRRGIGTDSRIGSKFLYAGIGFGGSCFPKDVQALHRTAREEGYEFRMLQAVLDVNDDQKTVLVPRITAALGGEDLTGKTIGIWGLAFKPHTDDVREAPAHVVIRELVARGASVQAFDPEAVETTQAAFEHTPLEGPGSLTYSESAYAAASGADALVVATEWPEFRRPDLDRVRESMKQPLVFDGRNVFDSKRMAELGFTYSSIGRPSYEAATVERGATA</sequence>
<comment type="similarity">
    <text evidence="2 8">Belongs to the UDP-glucose/GDP-mannose dehydrogenase family.</text>
</comment>
<dbReference type="RefSeq" id="WP_094551115.1">
    <property type="nucleotide sequence ID" value="NZ_MQWB01000001.1"/>
</dbReference>
<dbReference type="SUPFAM" id="SSF51735">
    <property type="entry name" value="NAD(P)-binding Rossmann-fold domains"/>
    <property type="match status" value="1"/>
</dbReference>
<dbReference type="FunCoup" id="A0A259U3N2">
    <property type="interactions" value="269"/>
</dbReference>
<dbReference type="InParanoid" id="A0A259U3N2"/>
<feature type="binding site" evidence="10">
    <location>
        <position position="266"/>
    </location>
    <ligand>
        <name>substrate</name>
    </ligand>
</feature>
<organism evidence="13 14">
    <name type="scientific">Rubricoccus marinus</name>
    <dbReference type="NCBI Taxonomy" id="716817"/>
    <lineage>
        <taxon>Bacteria</taxon>
        <taxon>Pseudomonadati</taxon>
        <taxon>Rhodothermota</taxon>
        <taxon>Rhodothermia</taxon>
        <taxon>Rhodothermales</taxon>
        <taxon>Rubricoccaceae</taxon>
        <taxon>Rubricoccus</taxon>
    </lineage>
</organism>
<dbReference type="Proteomes" id="UP000216446">
    <property type="component" value="Unassembled WGS sequence"/>
</dbReference>
<dbReference type="InterPro" id="IPR028357">
    <property type="entry name" value="UDPglc_DH_bac"/>
</dbReference>
<feature type="domain" description="UDP-glucose/GDP-mannose dehydrogenase C-terminal" evidence="12">
    <location>
        <begin position="324"/>
        <end position="433"/>
    </location>
</feature>
<dbReference type="InterPro" id="IPR036291">
    <property type="entry name" value="NAD(P)-bd_dom_sf"/>
</dbReference>
<name>A0A259U3N2_9BACT</name>
<feature type="binding site" evidence="11">
    <location>
        <position position="30"/>
    </location>
    <ligand>
        <name>NAD(+)</name>
        <dbReference type="ChEBI" id="CHEBI:57540"/>
    </ligand>
</feature>
<protein>
    <recommendedName>
        <fullName evidence="4 8">UDP-glucose 6-dehydrogenase</fullName>
        <ecNumber evidence="3 8">1.1.1.22</ecNumber>
    </recommendedName>
</protein>
<evidence type="ECO:0000256" key="1">
    <source>
        <dbReference type="ARBA" id="ARBA00004701"/>
    </source>
</evidence>
<dbReference type="GO" id="GO:0051287">
    <property type="term" value="F:NAD binding"/>
    <property type="evidence" value="ECO:0007669"/>
    <property type="project" value="InterPro"/>
</dbReference>
<accession>A0A259U3N2</accession>
<evidence type="ECO:0000256" key="10">
    <source>
        <dbReference type="PIRSR" id="PIRSR500134-2"/>
    </source>
</evidence>
<dbReference type="SUPFAM" id="SSF48179">
    <property type="entry name" value="6-phosphogluconate dehydrogenase C-terminal domain-like"/>
    <property type="match status" value="1"/>
</dbReference>
<dbReference type="InterPro" id="IPR008927">
    <property type="entry name" value="6-PGluconate_DH-like_C_sf"/>
</dbReference>
<evidence type="ECO:0000256" key="6">
    <source>
        <dbReference type="ARBA" id="ARBA00023027"/>
    </source>
</evidence>
<dbReference type="UniPathway" id="UPA00038">
    <property type="reaction ID" value="UER00491"/>
</dbReference>
<dbReference type="Pfam" id="PF03720">
    <property type="entry name" value="UDPG_MGDP_dh_C"/>
    <property type="match status" value="1"/>
</dbReference>
<comment type="catalytic activity">
    <reaction evidence="7 8">
        <text>UDP-alpha-D-glucose + 2 NAD(+) + H2O = UDP-alpha-D-glucuronate + 2 NADH + 3 H(+)</text>
        <dbReference type="Rhea" id="RHEA:23596"/>
        <dbReference type="ChEBI" id="CHEBI:15377"/>
        <dbReference type="ChEBI" id="CHEBI:15378"/>
        <dbReference type="ChEBI" id="CHEBI:57540"/>
        <dbReference type="ChEBI" id="CHEBI:57945"/>
        <dbReference type="ChEBI" id="CHEBI:58052"/>
        <dbReference type="ChEBI" id="CHEBI:58885"/>
        <dbReference type="EC" id="1.1.1.22"/>
    </reaction>
</comment>
<dbReference type="EMBL" id="MQWB01000001">
    <property type="protein sequence ID" value="OZC04550.1"/>
    <property type="molecule type" value="Genomic_DNA"/>
</dbReference>
<dbReference type="AlphaFoldDB" id="A0A259U3N2"/>
<feature type="binding site" evidence="11">
    <location>
        <position position="338"/>
    </location>
    <ligand>
        <name>NAD(+)</name>
        <dbReference type="ChEBI" id="CHEBI:57540"/>
    </ligand>
</feature>
<evidence type="ECO:0000256" key="7">
    <source>
        <dbReference type="ARBA" id="ARBA00047473"/>
    </source>
</evidence>
<dbReference type="GO" id="GO:0003979">
    <property type="term" value="F:UDP-glucose 6-dehydrogenase activity"/>
    <property type="evidence" value="ECO:0007669"/>
    <property type="project" value="UniProtKB-EC"/>
</dbReference>
<proteinExistence type="inferred from homology"/>
<dbReference type="SMART" id="SM00984">
    <property type="entry name" value="UDPG_MGDP_dh_C"/>
    <property type="match status" value="1"/>
</dbReference>
<dbReference type="Pfam" id="PF03721">
    <property type="entry name" value="UDPG_MGDP_dh_N"/>
    <property type="match status" value="1"/>
</dbReference>
<evidence type="ECO:0000256" key="3">
    <source>
        <dbReference type="ARBA" id="ARBA00012954"/>
    </source>
</evidence>
<dbReference type="NCBIfam" id="TIGR03026">
    <property type="entry name" value="NDP-sugDHase"/>
    <property type="match status" value="1"/>
</dbReference>
<dbReference type="InterPro" id="IPR036220">
    <property type="entry name" value="UDP-Glc/GDP-Man_DH_C_sf"/>
</dbReference>
<dbReference type="InterPro" id="IPR014026">
    <property type="entry name" value="UDP-Glc/GDP-Man_DH_dimer"/>
</dbReference>
<comment type="pathway">
    <text evidence="1">Nucleotide-sugar biosynthesis; UDP-alpha-D-glucuronate biosynthesis; UDP-alpha-D-glucuronate from UDP-alpha-D-glucose: step 1/1.</text>
</comment>
<dbReference type="SUPFAM" id="SSF52413">
    <property type="entry name" value="UDP-glucose/GDP-mannose dehydrogenase C-terminal domain"/>
    <property type="match status" value="1"/>
</dbReference>
<evidence type="ECO:0000256" key="11">
    <source>
        <dbReference type="PIRSR" id="PIRSR500134-3"/>
    </source>
</evidence>
<dbReference type="OrthoDB" id="9803238at2"/>
<evidence type="ECO:0000313" key="13">
    <source>
        <dbReference type="EMBL" id="OZC04550.1"/>
    </source>
</evidence>
<dbReference type="GO" id="GO:0006065">
    <property type="term" value="P:UDP-glucuronate biosynthetic process"/>
    <property type="evidence" value="ECO:0007669"/>
    <property type="project" value="UniProtKB-UniPathway"/>
</dbReference>
<dbReference type="GO" id="GO:0000271">
    <property type="term" value="P:polysaccharide biosynthetic process"/>
    <property type="evidence" value="ECO:0007669"/>
    <property type="project" value="InterPro"/>
</dbReference>
<dbReference type="PANTHER" id="PTHR43750">
    <property type="entry name" value="UDP-GLUCOSE 6-DEHYDROGENASE TUAD"/>
    <property type="match status" value="1"/>
</dbReference>
<dbReference type="PIRSF" id="PIRSF000124">
    <property type="entry name" value="UDPglc_GDPman_dh"/>
    <property type="match status" value="1"/>
</dbReference>
<keyword evidence="6 8" id="KW-0520">NAD</keyword>
<dbReference type="EC" id="1.1.1.22" evidence="3 8"/>
<dbReference type="Pfam" id="PF00984">
    <property type="entry name" value="UDPG_MGDP_dh"/>
    <property type="match status" value="1"/>
</dbReference>
<keyword evidence="5 8" id="KW-0560">Oxidoreductase</keyword>
<evidence type="ECO:0000256" key="8">
    <source>
        <dbReference type="PIRNR" id="PIRNR000124"/>
    </source>
</evidence>
<comment type="caution">
    <text evidence="13">The sequence shown here is derived from an EMBL/GenBank/DDBJ whole genome shotgun (WGS) entry which is preliminary data.</text>
</comment>
<evidence type="ECO:0000256" key="4">
    <source>
        <dbReference type="ARBA" id="ARBA00015132"/>
    </source>
</evidence>
<evidence type="ECO:0000256" key="9">
    <source>
        <dbReference type="PIRSR" id="PIRSR500134-1"/>
    </source>
</evidence>
<feature type="active site" description="Nucleophile" evidence="9">
    <location>
        <position position="269"/>
    </location>
</feature>
<evidence type="ECO:0000313" key="14">
    <source>
        <dbReference type="Proteomes" id="UP000216446"/>
    </source>
</evidence>
<dbReference type="InterPro" id="IPR017476">
    <property type="entry name" value="UDP-Glc/GDP-Man"/>
</dbReference>
<dbReference type="Gene3D" id="1.20.5.100">
    <property type="entry name" value="Cytochrome c1, transmembrane anchor, C-terminal"/>
    <property type="match status" value="1"/>
</dbReference>
<dbReference type="InterPro" id="IPR014027">
    <property type="entry name" value="UDP-Glc/GDP-Man_DH_C"/>
</dbReference>